<dbReference type="PROSITE" id="PS00676">
    <property type="entry name" value="SIGMA54_INTERACT_2"/>
    <property type="match status" value="1"/>
</dbReference>
<dbReference type="SUPFAM" id="SSF46689">
    <property type="entry name" value="Homeodomain-like"/>
    <property type="match status" value="1"/>
</dbReference>
<evidence type="ECO:0000256" key="5">
    <source>
        <dbReference type="ARBA" id="ARBA00023163"/>
    </source>
</evidence>
<keyword evidence="1" id="KW-0547">Nucleotide-binding</keyword>
<keyword evidence="5" id="KW-0804">Transcription</keyword>
<dbReference type="Gene3D" id="3.40.50.300">
    <property type="entry name" value="P-loop containing nucleotide triphosphate hydrolases"/>
    <property type="match status" value="1"/>
</dbReference>
<dbReference type="Pfam" id="PF00158">
    <property type="entry name" value="Sigma54_activat"/>
    <property type="match status" value="1"/>
</dbReference>
<dbReference type="InterPro" id="IPR024096">
    <property type="entry name" value="NO_sig/Golgi_transp_ligand-bd"/>
</dbReference>
<dbReference type="InterPro" id="IPR002078">
    <property type="entry name" value="Sigma_54_int"/>
</dbReference>
<organism evidence="8 9">
    <name type="scientific">Aquincola tertiaricarbonis</name>
    <dbReference type="NCBI Taxonomy" id="391953"/>
    <lineage>
        <taxon>Bacteria</taxon>
        <taxon>Pseudomonadati</taxon>
        <taxon>Pseudomonadota</taxon>
        <taxon>Betaproteobacteria</taxon>
        <taxon>Burkholderiales</taxon>
        <taxon>Sphaerotilaceae</taxon>
        <taxon>Aquincola</taxon>
    </lineage>
</organism>
<dbReference type="SUPFAM" id="SSF52540">
    <property type="entry name" value="P-loop containing nucleoside triphosphate hydrolases"/>
    <property type="match status" value="1"/>
</dbReference>
<dbReference type="InterPro" id="IPR009057">
    <property type="entry name" value="Homeodomain-like_sf"/>
</dbReference>
<reference evidence="8" key="1">
    <citation type="submission" date="2022-05" db="EMBL/GenBank/DDBJ databases">
        <title>An RpoN-dependent PEP-CTERM gene is involved in floc formation of an Aquincola tertiaricarbonis strain.</title>
        <authorList>
            <person name="Qiu D."/>
            <person name="Xia M."/>
        </authorList>
    </citation>
    <scope>NUCLEOTIDE SEQUENCE</scope>
    <source>
        <strain evidence="8">RN12</strain>
    </source>
</reference>
<dbReference type="PROSITE" id="PS50045">
    <property type="entry name" value="SIGMA54_INTERACT_4"/>
    <property type="match status" value="1"/>
</dbReference>
<dbReference type="Gene3D" id="3.30.1380.20">
    <property type="entry name" value="Trafficking protein particle complex subunit 3"/>
    <property type="match status" value="1"/>
</dbReference>
<keyword evidence="2" id="KW-0067">ATP-binding</keyword>
<dbReference type="Gene3D" id="1.10.10.60">
    <property type="entry name" value="Homeodomain-like"/>
    <property type="match status" value="1"/>
</dbReference>
<dbReference type="Pfam" id="PF02830">
    <property type="entry name" value="V4R"/>
    <property type="match status" value="1"/>
</dbReference>
<dbReference type="InterPro" id="IPR004096">
    <property type="entry name" value="V4R"/>
</dbReference>
<dbReference type="InterPro" id="IPR027417">
    <property type="entry name" value="P-loop_NTPase"/>
</dbReference>
<dbReference type="InterPro" id="IPR025662">
    <property type="entry name" value="Sigma_54_int_dom_ATP-bd_1"/>
</dbReference>
<evidence type="ECO:0000313" key="8">
    <source>
        <dbReference type="EMBL" id="URI11086.1"/>
    </source>
</evidence>
<dbReference type="Pfam" id="PF02954">
    <property type="entry name" value="HTH_8"/>
    <property type="match status" value="1"/>
</dbReference>
<feature type="region of interest" description="Disordered" evidence="6">
    <location>
        <begin position="598"/>
        <end position="618"/>
    </location>
</feature>
<evidence type="ECO:0000259" key="7">
    <source>
        <dbReference type="PROSITE" id="PS50045"/>
    </source>
</evidence>
<dbReference type="Pfam" id="PF25601">
    <property type="entry name" value="AAA_lid_14"/>
    <property type="match status" value="1"/>
</dbReference>
<keyword evidence="3" id="KW-0805">Transcription regulation</keyword>
<dbReference type="Pfam" id="PF06505">
    <property type="entry name" value="XylR_N"/>
    <property type="match status" value="1"/>
</dbReference>
<evidence type="ECO:0000256" key="4">
    <source>
        <dbReference type="ARBA" id="ARBA00023125"/>
    </source>
</evidence>
<protein>
    <submittedName>
        <fullName evidence="8">Sigma-54-dependent Fis family transcriptional regulator</fullName>
    </submittedName>
</protein>
<keyword evidence="9" id="KW-1185">Reference proteome</keyword>
<dbReference type="SMART" id="SM00382">
    <property type="entry name" value="AAA"/>
    <property type="match status" value="1"/>
</dbReference>
<dbReference type="SUPFAM" id="SSF111126">
    <property type="entry name" value="Ligand-binding domain in the NO signalling and Golgi transport"/>
    <property type="match status" value="1"/>
</dbReference>
<dbReference type="Gene3D" id="1.10.8.60">
    <property type="match status" value="1"/>
</dbReference>
<keyword evidence="4" id="KW-0238">DNA-binding</keyword>
<dbReference type="SMART" id="SM00989">
    <property type="entry name" value="V4R"/>
    <property type="match status" value="1"/>
</dbReference>
<feature type="domain" description="Sigma-54 factor interaction" evidence="7">
    <location>
        <begin position="272"/>
        <end position="501"/>
    </location>
</feature>
<dbReference type="InterPro" id="IPR010523">
    <property type="entry name" value="XylR_N"/>
</dbReference>
<dbReference type="InterPro" id="IPR025944">
    <property type="entry name" value="Sigma_54_int_dom_CS"/>
</dbReference>
<dbReference type="InterPro" id="IPR025943">
    <property type="entry name" value="Sigma_54_int_dom_ATP-bd_2"/>
</dbReference>
<evidence type="ECO:0000256" key="3">
    <source>
        <dbReference type="ARBA" id="ARBA00023015"/>
    </source>
</evidence>
<dbReference type="InterPro" id="IPR003593">
    <property type="entry name" value="AAA+_ATPase"/>
</dbReference>
<dbReference type="PRINTS" id="PR01590">
    <property type="entry name" value="HTHFIS"/>
</dbReference>
<dbReference type="InterPro" id="IPR002197">
    <property type="entry name" value="HTH_Fis"/>
</dbReference>
<gene>
    <name evidence="8" type="ORF">MW290_19135</name>
</gene>
<dbReference type="EMBL" id="CP097636">
    <property type="protein sequence ID" value="URI11086.1"/>
    <property type="molecule type" value="Genomic_DNA"/>
</dbReference>
<dbReference type="PANTHER" id="PTHR32071:SF117">
    <property type="entry name" value="PTS-DEPENDENT DIHYDROXYACETONE KINASE OPERON REGULATORY PROTEIN-RELATED"/>
    <property type="match status" value="1"/>
</dbReference>
<dbReference type="PROSITE" id="PS00675">
    <property type="entry name" value="SIGMA54_INTERACT_1"/>
    <property type="match status" value="1"/>
</dbReference>
<dbReference type="PROSITE" id="PS00688">
    <property type="entry name" value="SIGMA54_INTERACT_3"/>
    <property type="match status" value="1"/>
</dbReference>
<accession>A0ABY4SCN9</accession>
<sequence length="618" mass="67468">MSKPPRISLAEVERQTGAMLRRGDSAHFDFGAGLPPTLADLTESLFFSPGDGRIWLNDQRMVLMHSSAMGHLRRELIDTLGLHRARGLLTRAGYVAGARDAELVRQRWPQADAASVFMAGTRLHALEGMVKVTPLTFDFDIDRGLYEGEFLWEHASEDDEHISAYGLGTEPACWSQVGYASGYVTTLFGQLVVFREIECRSMGASACKVIGRHAAAWGDVSEDLRYLQARDYRELGSDSGEAAAPPAPALPKGRSAPGGRRSRAEEEDKHPLVGASSAFNSACHQLARVAPTQATVLFTGESGVGKEVFARRLHRISSRADQPFVAVNCAAIPETLIESELFGVERGAFTGASRSREGRFERAHGGTLFLDEIGTLSLVAQGKLLRALQEGEIERVGGTRTLQVDVRLVAATNVDLQAEVRAGRFREDLFFRLNVFPVHLPPLRDRRDDIPLLMNHFLVRESARHGRTTRGFTPRAVRAMLSYAFPGNVRELQNLVERGVISAEEGGSIDVPHLFRREQLSDETLLAIGAHGALSAPKEEAPAPLLQAVRQVLASPGLHDVEGQLLREALKECNGNVAAAARLLGLSRAQFAYKLGRTAAPARPRSRRKPASVVKPLP</sequence>
<evidence type="ECO:0000256" key="6">
    <source>
        <dbReference type="SAM" id="MobiDB-lite"/>
    </source>
</evidence>
<dbReference type="CDD" id="cd00009">
    <property type="entry name" value="AAA"/>
    <property type="match status" value="1"/>
</dbReference>
<feature type="region of interest" description="Disordered" evidence="6">
    <location>
        <begin position="237"/>
        <end position="270"/>
    </location>
</feature>
<dbReference type="Proteomes" id="UP001056201">
    <property type="component" value="Chromosome 2"/>
</dbReference>
<name>A0ABY4SCN9_AQUTE</name>
<evidence type="ECO:0000313" key="9">
    <source>
        <dbReference type="Proteomes" id="UP001056201"/>
    </source>
</evidence>
<evidence type="ECO:0000256" key="1">
    <source>
        <dbReference type="ARBA" id="ARBA00022741"/>
    </source>
</evidence>
<dbReference type="PANTHER" id="PTHR32071">
    <property type="entry name" value="TRANSCRIPTIONAL REGULATORY PROTEIN"/>
    <property type="match status" value="1"/>
</dbReference>
<proteinExistence type="predicted"/>
<dbReference type="InterPro" id="IPR058031">
    <property type="entry name" value="AAA_lid_NorR"/>
</dbReference>
<evidence type="ECO:0000256" key="2">
    <source>
        <dbReference type="ARBA" id="ARBA00022840"/>
    </source>
</evidence>
<dbReference type="RefSeq" id="WP_250199284.1">
    <property type="nucleotide sequence ID" value="NZ_CP097636.1"/>
</dbReference>